<evidence type="ECO:0000313" key="3">
    <source>
        <dbReference type="Proteomes" id="UP000595564"/>
    </source>
</evidence>
<dbReference type="Proteomes" id="UP000595564">
    <property type="component" value="Chromosome"/>
</dbReference>
<sequence length="307" mass="32871">MRKLFILLAAMILSVGLASAHNDMDGNTGTHQNHEGMEMENNLVIPHIHIGGRYQTVITVFNPGISEDATGTLYFYNQDGSRLALDVNGQFGDNFEITVPAGGMVEVTLGNPENEKVIGWATYIVDENDQTTDMGDGMGDNSGNHGMMSDHVFLGVKYKRFDSNGVLATQVGTNGMRFMAGMMRGFAAPIVNDENNITGLAMVNTSDTDMNATLILKDVNGVEVFRKDITLLAGQQTVDILANFLSEYQGINNFKGVIEIRAEDDGIVPLVLINSNGIQTAIPLVPIPDAMGNMDGSGMGGGMGGMN</sequence>
<name>A0A7R6SYE9_9BACT</name>
<feature type="signal peptide" evidence="1">
    <location>
        <begin position="1"/>
        <end position="20"/>
    </location>
</feature>
<keyword evidence="1" id="KW-0732">Signal</keyword>
<dbReference type="AlphaFoldDB" id="A0A7R6SYE9"/>
<evidence type="ECO:0000313" key="2">
    <source>
        <dbReference type="EMBL" id="BBB31800.1"/>
    </source>
</evidence>
<reference evidence="2 3" key="1">
    <citation type="journal article" date="2012" name="Extremophiles">
        <title>Thermotomaculum hydrothermale gen. nov., sp. nov., a novel heterotrophic thermophile within the phylum Acidobacteria from a deep-sea hydrothermal vent chimney in the Southern Okinawa Trough.</title>
        <authorList>
            <person name="Izumi H."/>
            <person name="Nunoura T."/>
            <person name="Miyazaki M."/>
            <person name="Mino S."/>
            <person name="Toki T."/>
            <person name="Takai K."/>
            <person name="Sako Y."/>
            <person name="Sawabe T."/>
            <person name="Nakagawa S."/>
        </authorList>
    </citation>
    <scope>NUCLEOTIDE SEQUENCE [LARGE SCALE GENOMIC DNA]</scope>
    <source>
        <strain evidence="2 3">AC55</strain>
    </source>
</reference>
<accession>A0A7R6SYE9</accession>
<dbReference type="RefSeq" id="WP_201328132.1">
    <property type="nucleotide sequence ID" value="NZ_AP017470.1"/>
</dbReference>
<proteinExistence type="predicted"/>
<feature type="chain" id="PRO_5033026239" evidence="1">
    <location>
        <begin position="21"/>
        <end position="307"/>
    </location>
</feature>
<dbReference type="KEGG" id="thyd:TTHT_0159"/>
<gene>
    <name evidence="2" type="ORF">TTHT_0159</name>
</gene>
<dbReference type="EMBL" id="AP017470">
    <property type="protein sequence ID" value="BBB31800.1"/>
    <property type="molecule type" value="Genomic_DNA"/>
</dbReference>
<organism evidence="2 3">
    <name type="scientific">Thermotomaculum hydrothermale</name>
    <dbReference type="NCBI Taxonomy" id="981385"/>
    <lineage>
        <taxon>Bacteria</taxon>
        <taxon>Pseudomonadati</taxon>
        <taxon>Acidobacteriota</taxon>
        <taxon>Holophagae</taxon>
        <taxon>Thermotomaculales</taxon>
        <taxon>Thermotomaculaceae</taxon>
        <taxon>Thermotomaculum</taxon>
    </lineage>
</organism>
<evidence type="ECO:0000256" key="1">
    <source>
        <dbReference type="SAM" id="SignalP"/>
    </source>
</evidence>
<protein>
    <submittedName>
        <fullName evidence="2">Uncharacterized protein</fullName>
    </submittedName>
</protein>
<keyword evidence="3" id="KW-1185">Reference proteome</keyword>